<gene>
    <name evidence="2" type="ORF">Gotri_012777</name>
</gene>
<feature type="compositionally biased region" description="Basic residues" evidence="1">
    <location>
        <begin position="1"/>
        <end position="12"/>
    </location>
</feature>
<keyword evidence="3" id="KW-1185">Reference proteome</keyword>
<dbReference type="AlphaFoldDB" id="A0A7J9DRI6"/>
<organism evidence="2 3">
    <name type="scientific">Gossypium trilobum</name>
    <dbReference type="NCBI Taxonomy" id="34281"/>
    <lineage>
        <taxon>Eukaryota</taxon>
        <taxon>Viridiplantae</taxon>
        <taxon>Streptophyta</taxon>
        <taxon>Embryophyta</taxon>
        <taxon>Tracheophyta</taxon>
        <taxon>Spermatophyta</taxon>
        <taxon>Magnoliopsida</taxon>
        <taxon>eudicotyledons</taxon>
        <taxon>Gunneridae</taxon>
        <taxon>Pentapetalae</taxon>
        <taxon>rosids</taxon>
        <taxon>malvids</taxon>
        <taxon>Malvales</taxon>
        <taxon>Malvaceae</taxon>
        <taxon>Malvoideae</taxon>
        <taxon>Gossypium</taxon>
    </lineage>
</organism>
<protein>
    <submittedName>
        <fullName evidence="2">Uncharacterized protein</fullName>
    </submittedName>
</protein>
<evidence type="ECO:0000313" key="2">
    <source>
        <dbReference type="EMBL" id="MBA0763311.1"/>
    </source>
</evidence>
<evidence type="ECO:0000313" key="3">
    <source>
        <dbReference type="Proteomes" id="UP000593568"/>
    </source>
</evidence>
<reference evidence="2 3" key="1">
    <citation type="journal article" date="2019" name="Genome Biol. Evol.">
        <title>Insights into the evolution of the New World diploid cottons (Gossypium, subgenus Houzingenia) based on genome sequencing.</title>
        <authorList>
            <person name="Grover C.E."/>
            <person name="Arick M.A. 2nd"/>
            <person name="Thrash A."/>
            <person name="Conover J.L."/>
            <person name="Sanders W.S."/>
            <person name="Peterson D.G."/>
            <person name="Frelichowski J.E."/>
            <person name="Scheffler J.A."/>
            <person name="Scheffler B.E."/>
            <person name="Wendel J.F."/>
        </authorList>
    </citation>
    <scope>NUCLEOTIDE SEQUENCE [LARGE SCALE GENOMIC DNA]</scope>
    <source>
        <strain evidence="2">8</strain>
        <tissue evidence="2">Leaf</tissue>
    </source>
</reference>
<feature type="region of interest" description="Disordered" evidence="1">
    <location>
        <begin position="1"/>
        <end position="22"/>
    </location>
</feature>
<comment type="caution">
    <text evidence="2">The sequence shown here is derived from an EMBL/GenBank/DDBJ whole genome shotgun (WGS) entry which is preliminary data.</text>
</comment>
<dbReference type="EMBL" id="JABEZW010000004">
    <property type="protein sequence ID" value="MBA0763311.1"/>
    <property type="molecule type" value="Genomic_DNA"/>
</dbReference>
<name>A0A7J9DRI6_9ROSI</name>
<proteinExistence type="predicted"/>
<accession>A0A7J9DRI6</accession>
<sequence length="76" mass="8637">MIPHFQRRRKKKISDASEQISSTSFTGSATLLEKNIRTTGLQIRRSIASEVLIQQNSEMVIQESALKLYPTLCEVE</sequence>
<evidence type="ECO:0000256" key="1">
    <source>
        <dbReference type="SAM" id="MobiDB-lite"/>
    </source>
</evidence>
<dbReference type="Proteomes" id="UP000593568">
    <property type="component" value="Unassembled WGS sequence"/>
</dbReference>